<dbReference type="OMA" id="DIRQMME"/>
<reference evidence="5" key="3">
    <citation type="submission" date="2021-07" db="EMBL/GenBank/DDBJ databases">
        <authorList>
            <person name="Branca A.L. A."/>
        </authorList>
    </citation>
    <scope>NUCLEOTIDE SEQUENCE</scope>
</reference>
<dbReference type="EMBL" id="CAJVNV010000288">
    <property type="protein sequence ID" value="CAG8143429.1"/>
    <property type="molecule type" value="Genomic_DNA"/>
</dbReference>
<dbReference type="SUPFAM" id="SSF51735">
    <property type="entry name" value="NAD(P)-binding Rossmann-fold domains"/>
    <property type="match status" value="1"/>
</dbReference>
<name>A0A1V6YKB2_PENNA</name>
<evidence type="ECO:0000256" key="2">
    <source>
        <dbReference type="ARBA" id="ARBA00022857"/>
    </source>
</evidence>
<comment type="similarity">
    <text evidence="1">Belongs to the NmrA-type oxidoreductase family.</text>
</comment>
<organism evidence="6 7">
    <name type="scientific">Penicillium nalgiovense</name>
    <dbReference type="NCBI Taxonomy" id="60175"/>
    <lineage>
        <taxon>Eukaryota</taxon>
        <taxon>Fungi</taxon>
        <taxon>Dikarya</taxon>
        <taxon>Ascomycota</taxon>
        <taxon>Pezizomycotina</taxon>
        <taxon>Eurotiomycetes</taxon>
        <taxon>Eurotiomycetidae</taxon>
        <taxon>Eurotiales</taxon>
        <taxon>Aspergillaceae</taxon>
        <taxon>Penicillium</taxon>
    </lineage>
</organism>
<dbReference type="EMBL" id="MOOB01000019">
    <property type="protein sequence ID" value="OQE87622.1"/>
    <property type="molecule type" value="Genomic_DNA"/>
</dbReference>
<evidence type="ECO:0000313" key="6">
    <source>
        <dbReference type="EMBL" id="OQE87622.1"/>
    </source>
</evidence>
<evidence type="ECO:0000313" key="7">
    <source>
        <dbReference type="Proteomes" id="UP000191691"/>
    </source>
</evidence>
<keyword evidence="7" id="KW-1185">Reference proteome</keyword>
<dbReference type="GO" id="GO:0005634">
    <property type="term" value="C:nucleus"/>
    <property type="evidence" value="ECO:0007669"/>
    <property type="project" value="TreeGrafter"/>
</dbReference>
<dbReference type="STRING" id="60175.A0A1V6YKB2"/>
<evidence type="ECO:0000259" key="4">
    <source>
        <dbReference type="Pfam" id="PF05368"/>
    </source>
</evidence>
<proteinExistence type="inferred from homology"/>
<gene>
    <name evidence="6" type="ORF">PENNAL_c0019G09119</name>
    <name evidence="5" type="ORF">PNAL_LOCUS5885</name>
</gene>
<dbReference type="OrthoDB" id="3358371at2759"/>
<feature type="domain" description="NmrA-like" evidence="4">
    <location>
        <begin position="9"/>
        <end position="217"/>
    </location>
</feature>
<dbReference type="Proteomes" id="UP000191691">
    <property type="component" value="Unassembled WGS sequence"/>
</dbReference>
<accession>A0A1V6YKB2</accession>
<dbReference type="Proteomes" id="UP001153461">
    <property type="component" value="Unassembled WGS sequence"/>
</dbReference>
<dbReference type="Gene3D" id="3.40.50.720">
    <property type="entry name" value="NAD(P)-binding Rossmann-like Domain"/>
    <property type="match status" value="1"/>
</dbReference>
<dbReference type="CDD" id="cd05251">
    <property type="entry name" value="NmrA_like_SDR_a"/>
    <property type="match status" value="1"/>
</dbReference>
<keyword evidence="2" id="KW-0521">NADP</keyword>
<dbReference type="PANTHER" id="PTHR42748">
    <property type="entry name" value="NITROGEN METABOLITE REPRESSION PROTEIN NMRA FAMILY MEMBER"/>
    <property type="match status" value="1"/>
</dbReference>
<dbReference type="Pfam" id="PF05368">
    <property type="entry name" value="NmrA"/>
    <property type="match status" value="1"/>
</dbReference>
<dbReference type="GO" id="GO:0016491">
    <property type="term" value="F:oxidoreductase activity"/>
    <property type="evidence" value="ECO:0007669"/>
    <property type="project" value="UniProtKB-KW"/>
</dbReference>
<dbReference type="InterPro" id="IPR008030">
    <property type="entry name" value="NmrA-like"/>
</dbReference>
<dbReference type="InterPro" id="IPR051164">
    <property type="entry name" value="NmrA-like_oxidored"/>
</dbReference>
<dbReference type="InterPro" id="IPR036291">
    <property type="entry name" value="NAD(P)-bd_dom_sf"/>
</dbReference>
<evidence type="ECO:0000313" key="5">
    <source>
        <dbReference type="EMBL" id="CAG8143429.1"/>
    </source>
</evidence>
<evidence type="ECO:0000256" key="3">
    <source>
        <dbReference type="ARBA" id="ARBA00023002"/>
    </source>
</evidence>
<dbReference type="PANTHER" id="PTHR42748:SF30">
    <property type="entry name" value="NMRA-LIKE DOMAIN-CONTAINING PROTEIN"/>
    <property type="match status" value="1"/>
</dbReference>
<evidence type="ECO:0000256" key="1">
    <source>
        <dbReference type="ARBA" id="ARBA00006328"/>
    </source>
</evidence>
<sequence length="350" mass="38994">MSSAREDIKVIAVLGATGNQGGGVVQALLKNPAPCWHIRAVTRDTCSAGASKLRAKFDNDDRLEIVAANVYNKESLFKAFNQVFGVFAVTNNRLPGKKIDKEEDMDHELEAGRNIIDAAKACEVRHVVLSSLPNLTEASNRQFTKVFHFDNKSKIEQWAKDELLAVTALHPGLFYTNMQWSQYCQLQDDGTVRFCAPIEADRLADWVDPSYDIGVYAAGEALLTLRMSCVLTNSQEIFRLGPQKTASKTYPVVGPKLSFAEFANIFSDTTSRKAVFDPITLDQWGATVAATVGKGYEEDIRQMMQWISIAPDEKICYGTMDPRDDMSWKDLGARASTFAEWMERASWRGP</sequence>
<protein>
    <recommendedName>
        <fullName evidence="4">NmrA-like domain-containing protein</fullName>
    </recommendedName>
</protein>
<dbReference type="Gene3D" id="3.90.25.10">
    <property type="entry name" value="UDP-galactose 4-epimerase, domain 1"/>
    <property type="match status" value="1"/>
</dbReference>
<reference evidence="7" key="2">
    <citation type="journal article" date="2017" name="Nat. Microbiol.">
        <title>Global analysis of biosynthetic gene clusters reveals vast potential of secondary metabolite production in Penicillium species.</title>
        <authorList>
            <person name="Nielsen J.C."/>
            <person name="Grijseels S."/>
            <person name="Prigent S."/>
            <person name="Ji B."/>
            <person name="Dainat J."/>
            <person name="Nielsen K.F."/>
            <person name="Frisvad J.C."/>
            <person name="Workman M."/>
            <person name="Nielsen J."/>
        </authorList>
    </citation>
    <scope>NUCLEOTIDE SEQUENCE [LARGE SCALE GENOMIC DNA]</scope>
    <source>
        <strain evidence="7">IBT 13039</strain>
    </source>
</reference>
<reference evidence="6" key="1">
    <citation type="submission" date="2016-10" db="EMBL/GenBank/DDBJ databases">
        <title>Uncovering the secondary metabolism of Penicillium species provides insights into the evolution of 6-MSA pathways.</title>
        <authorList>
            <person name="Nielsen J.C."/>
            <person name="Nielsen J."/>
        </authorList>
    </citation>
    <scope>NUCLEOTIDE SEQUENCE [LARGE SCALE GENOMIC DNA]</scope>
    <source>
        <strain evidence="6">IBT 13039</strain>
    </source>
</reference>
<dbReference type="AlphaFoldDB" id="A0A1V6YKB2"/>
<keyword evidence="3" id="KW-0560">Oxidoreductase</keyword>
<comment type="caution">
    <text evidence="6">The sequence shown here is derived from an EMBL/GenBank/DDBJ whole genome shotgun (WGS) entry which is preliminary data.</text>
</comment>